<evidence type="ECO:0008006" key="4">
    <source>
        <dbReference type="Google" id="ProtNLM"/>
    </source>
</evidence>
<name>A0A1H5FEU8_9ACTN</name>
<dbReference type="GeneID" id="300273146"/>
<dbReference type="AlphaFoldDB" id="A0A1H5FEU8"/>
<evidence type="ECO:0000313" key="3">
    <source>
        <dbReference type="Proteomes" id="UP000182375"/>
    </source>
</evidence>
<dbReference type="EMBL" id="FNTD01000004">
    <property type="protein sequence ID" value="SEE01578.1"/>
    <property type="molecule type" value="Genomic_DNA"/>
</dbReference>
<evidence type="ECO:0000313" key="2">
    <source>
        <dbReference type="EMBL" id="SEE01578.1"/>
    </source>
</evidence>
<feature type="region of interest" description="Disordered" evidence="1">
    <location>
        <begin position="212"/>
        <end position="234"/>
    </location>
</feature>
<feature type="region of interest" description="Disordered" evidence="1">
    <location>
        <begin position="250"/>
        <end position="287"/>
    </location>
</feature>
<dbReference type="STRING" id="67331.SAMN04490357_6631"/>
<protein>
    <recommendedName>
        <fullName evidence="4">DUF4034 domain-containing protein</fullName>
    </recommendedName>
</protein>
<sequence>MAREAARPCYDPAGPDHALRAVLQDLRTGRWMAMRTLLAETTEAWRWTQRTQILAAAAAGSDVVRAWLAEEPDCAHAAVMRARVGVERALRARRERHLRAHELWIEAWDAAQTATGLAPRDPVPWICLLALAQLDPGQRWAEHRADPPAPPLPPGPWELLAEAAARDPYNREAHHRVLQFLYARDGGREGPAAAAGTARSGVAETAGRLGAGLQEAGGRPGPGVTEPAGHPGAGVTEAAVRPVAGLTEAARRTGAGSEAAAGRPRTGAGPDGAPGRPRTGADEPTGLQRRLDEASGYARWAAGQAPTGSALHLLPLYVRVERHRRLGERQARWTTETAAREARTALTSWFEQAPADRRAQPDLNHLAHALWSTGQYAAAAAVFEAIGPYFTPPPWLYRARGRDRAVDVFTAARDRCRIATGPTRTT</sequence>
<feature type="compositionally biased region" description="Low complexity" evidence="1">
    <location>
        <begin position="259"/>
        <end position="278"/>
    </location>
</feature>
<proteinExistence type="predicted"/>
<gene>
    <name evidence="2" type="ORF">SAMN04490357_6631</name>
</gene>
<reference evidence="2 3" key="1">
    <citation type="submission" date="2016-10" db="EMBL/GenBank/DDBJ databases">
        <authorList>
            <person name="de Groot N.N."/>
        </authorList>
    </citation>
    <scope>NUCLEOTIDE SEQUENCE [LARGE SCALE GENOMIC DNA]</scope>
    <source>
        <strain evidence="2 3">DSM 40306</strain>
    </source>
</reference>
<evidence type="ECO:0000256" key="1">
    <source>
        <dbReference type="SAM" id="MobiDB-lite"/>
    </source>
</evidence>
<dbReference type="Proteomes" id="UP000182375">
    <property type="component" value="Unassembled WGS sequence"/>
</dbReference>
<accession>A0A1H5FEU8</accession>
<organism evidence="2 3">
    <name type="scientific">Streptomyces misionensis</name>
    <dbReference type="NCBI Taxonomy" id="67331"/>
    <lineage>
        <taxon>Bacteria</taxon>
        <taxon>Bacillati</taxon>
        <taxon>Actinomycetota</taxon>
        <taxon>Actinomycetes</taxon>
        <taxon>Kitasatosporales</taxon>
        <taxon>Streptomycetaceae</taxon>
        <taxon>Streptomyces</taxon>
    </lineage>
</organism>
<dbReference type="RefSeq" id="WP_425275352.1">
    <property type="nucleotide sequence ID" value="NZ_FNTD01000004.1"/>
</dbReference>